<gene>
    <name evidence="2" type="ORF">BN946_scf184568.g4</name>
</gene>
<dbReference type="STRING" id="5643.A0A060SC06"/>
<feature type="region of interest" description="Disordered" evidence="1">
    <location>
        <begin position="123"/>
        <end position="164"/>
    </location>
</feature>
<dbReference type="EMBL" id="CCBP010000058">
    <property type="protein sequence ID" value="CDO69918.1"/>
    <property type="molecule type" value="Genomic_DNA"/>
</dbReference>
<feature type="compositionally biased region" description="Basic and acidic residues" evidence="1">
    <location>
        <begin position="130"/>
        <end position="145"/>
    </location>
</feature>
<dbReference type="HOGENOM" id="CLU_903560_0_0_1"/>
<evidence type="ECO:0000313" key="3">
    <source>
        <dbReference type="Proteomes" id="UP000029665"/>
    </source>
</evidence>
<proteinExistence type="predicted"/>
<feature type="region of interest" description="Disordered" evidence="1">
    <location>
        <begin position="221"/>
        <end position="308"/>
    </location>
</feature>
<feature type="region of interest" description="Disordered" evidence="1">
    <location>
        <begin position="47"/>
        <end position="66"/>
    </location>
</feature>
<reference evidence="2" key="1">
    <citation type="submission" date="2014-01" db="EMBL/GenBank/DDBJ databases">
        <title>The genome of the white-rot fungus Pycnoporus cinnabarinus: a basidiomycete model with a versatile arsenal for lignocellulosic biomass breakdown.</title>
        <authorList>
            <person name="Levasseur A."/>
            <person name="Lomascolo A."/>
            <person name="Ruiz-Duenas F.J."/>
            <person name="Uzan E."/>
            <person name="Piumi F."/>
            <person name="Kues U."/>
            <person name="Ram A.F.J."/>
            <person name="Murat C."/>
            <person name="Haon M."/>
            <person name="Benoit I."/>
            <person name="Arfi Y."/>
            <person name="Chevret D."/>
            <person name="Drula E."/>
            <person name="Kwon M.J."/>
            <person name="Gouret P."/>
            <person name="Lesage-Meessen L."/>
            <person name="Lombard V."/>
            <person name="Mariette J."/>
            <person name="Noirot C."/>
            <person name="Park J."/>
            <person name="Patyshakuliyeva A."/>
            <person name="Wieneger R.A.B."/>
            <person name="Wosten H.A.B."/>
            <person name="Martin F."/>
            <person name="Coutinho P.M."/>
            <person name="de Vries R."/>
            <person name="Martinez A.T."/>
            <person name="Klopp C."/>
            <person name="Pontarotti P."/>
            <person name="Henrissat B."/>
            <person name="Record E."/>
        </authorList>
    </citation>
    <scope>NUCLEOTIDE SEQUENCE [LARGE SCALE GENOMIC DNA]</scope>
    <source>
        <strain evidence="2">BRFM137</strain>
    </source>
</reference>
<accession>A0A060SC06</accession>
<organism evidence="2 3">
    <name type="scientific">Pycnoporus cinnabarinus</name>
    <name type="common">Cinnabar-red polypore</name>
    <name type="synonym">Trametes cinnabarina</name>
    <dbReference type="NCBI Taxonomy" id="5643"/>
    <lineage>
        <taxon>Eukaryota</taxon>
        <taxon>Fungi</taxon>
        <taxon>Dikarya</taxon>
        <taxon>Basidiomycota</taxon>
        <taxon>Agaricomycotina</taxon>
        <taxon>Agaricomycetes</taxon>
        <taxon>Polyporales</taxon>
        <taxon>Polyporaceae</taxon>
        <taxon>Trametes</taxon>
    </lineage>
</organism>
<dbReference type="OrthoDB" id="1923159at2759"/>
<dbReference type="AlphaFoldDB" id="A0A060SC06"/>
<sequence length="308" mass="34135">MSKSDRPEESLHSILSRALGGVKELERENASLRRKVHSLEAKLDRITAADDTPVPRPKGKGSAALAREEVARLRNQVRRLEKANEKQRKRIHQLSLKELKTEAEDLLDAVEFEASHIMGSLASQRVSRPHARELPRRGRGVHDMHGAPATGQSSKARSSHLRGPRMTSDVPFYSAFLASTRSAVTACGGLHRSEAEPVEFTASQQWDALLDIAKEWAKMDVRREDDTTEEEDAEDFIDDGQEETSAAASEPVPVNPLESSPEPQTGTGQVELPQTPTRLRKRRAITTTSPEPDAELPDGRCRRASARH</sequence>
<feature type="compositionally biased region" description="Acidic residues" evidence="1">
    <location>
        <begin position="226"/>
        <end position="242"/>
    </location>
</feature>
<dbReference type="OMA" id="DVEIVYM"/>
<comment type="caution">
    <text evidence="2">The sequence shown here is derived from an EMBL/GenBank/DDBJ whole genome shotgun (WGS) entry which is preliminary data.</text>
</comment>
<evidence type="ECO:0000313" key="2">
    <source>
        <dbReference type="EMBL" id="CDO69918.1"/>
    </source>
</evidence>
<protein>
    <submittedName>
        <fullName evidence="2">Uncharacterized protein</fullName>
    </submittedName>
</protein>
<feature type="compositionally biased region" description="Polar residues" evidence="1">
    <location>
        <begin position="257"/>
        <end position="277"/>
    </location>
</feature>
<name>A0A060SC06_PYCCI</name>
<evidence type="ECO:0000256" key="1">
    <source>
        <dbReference type="SAM" id="MobiDB-lite"/>
    </source>
</evidence>
<keyword evidence="3" id="KW-1185">Reference proteome</keyword>
<dbReference type="Proteomes" id="UP000029665">
    <property type="component" value="Unassembled WGS sequence"/>
</dbReference>